<dbReference type="InterPro" id="IPR020818">
    <property type="entry name" value="Chaperonin_GroES"/>
</dbReference>
<dbReference type="Pfam" id="PF00166">
    <property type="entry name" value="Cpn10"/>
    <property type="match status" value="1"/>
</dbReference>
<name>A0A0S2MW36_9CAUD</name>
<evidence type="ECO:0000313" key="3">
    <source>
        <dbReference type="Proteomes" id="UP000229115"/>
    </source>
</evidence>
<dbReference type="Proteomes" id="UP000229115">
    <property type="component" value="Segment"/>
</dbReference>
<evidence type="ECO:0000256" key="1">
    <source>
        <dbReference type="ARBA" id="ARBA00023186"/>
    </source>
</evidence>
<dbReference type="InterPro" id="IPR037124">
    <property type="entry name" value="Chaperonin_GroES_sf"/>
</dbReference>
<dbReference type="Gene3D" id="2.30.33.40">
    <property type="entry name" value="GroES chaperonin"/>
    <property type="match status" value="1"/>
</dbReference>
<protein>
    <submittedName>
        <fullName evidence="2">Chaperonin Cpn10</fullName>
    </submittedName>
</protein>
<dbReference type="GO" id="GO:0005524">
    <property type="term" value="F:ATP binding"/>
    <property type="evidence" value="ECO:0007669"/>
    <property type="project" value="InterPro"/>
</dbReference>
<dbReference type="SUPFAM" id="SSF50129">
    <property type="entry name" value="GroES-like"/>
    <property type="match status" value="1"/>
</dbReference>
<organism evidence="2 3">
    <name type="scientific">Cellulophaga phage phi4:1_13</name>
    <dbReference type="NCBI Taxonomy" id="1747284"/>
    <lineage>
        <taxon>Viruses</taxon>
        <taxon>Duplodnaviria</taxon>
        <taxon>Heunggongvirae</taxon>
        <taxon>Uroviricota</taxon>
        <taxon>Caudoviricetes</taxon>
        <taxon>Lightbulbvirus</taxon>
        <taxon>Lightbulbvirus Cba41</taxon>
    </lineage>
</organism>
<dbReference type="CDD" id="cd00320">
    <property type="entry name" value="cpn10"/>
    <property type="match status" value="1"/>
</dbReference>
<gene>
    <name evidence="2" type="ORF">Phi4113_096</name>
</gene>
<reference evidence="2 3" key="1">
    <citation type="submission" date="2015-10" db="EMBL/GenBank/DDBJ databases">
        <title>Large-scale maps of variable infection efficiencies in aquatic Bacteriodetes phage-host model systems.</title>
        <authorList>
            <person name="Holmfeldt K."/>
            <person name="Solonenko N."/>
            <person name="Howard-Varona C."/>
            <person name="Moreno M."/>
            <person name="Malmstrom R.R."/>
            <person name="Blow M.J."/>
            <person name="Sullivan M.B."/>
        </authorList>
    </citation>
    <scope>NUCLEOTIDE SEQUENCE [LARGE SCALE GENOMIC DNA]</scope>
</reference>
<evidence type="ECO:0000313" key="2">
    <source>
        <dbReference type="EMBL" id="ALO80105.1"/>
    </source>
</evidence>
<sequence length="99" mass="11239">MIWVKTRTKKQTDTGIILGAGQSWSSRLKGNFFEAEVIIIGSSIPKELLGDKDGTLEVGDTIFIQKWSDEIEWQRAIVVDNEEFLLLSTHDILGFEKKK</sequence>
<dbReference type="GO" id="GO:0044183">
    <property type="term" value="F:protein folding chaperone"/>
    <property type="evidence" value="ECO:0007669"/>
    <property type="project" value="InterPro"/>
</dbReference>
<dbReference type="EMBL" id="KT962245">
    <property type="protein sequence ID" value="ALO80105.1"/>
    <property type="molecule type" value="Genomic_RNA"/>
</dbReference>
<proteinExistence type="predicted"/>
<dbReference type="InterPro" id="IPR011032">
    <property type="entry name" value="GroES-like_sf"/>
</dbReference>
<keyword evidence="1" id="KW-0143">Chaperone</keyword>
<accession>A0A0S2MW36</accession>